<evidence type="ECO:0000256" key="4">
    <source>
        <dbReference type="ARBA" id="ARBA00023136"/>
    </source>
</evidence>
<dbReference type="RefSeq" id="WP_179462485.1">
    <property type="nucleotide sequence ID" value="NZ_JACBZX010000001.1"/>
</dbReference>
<keyword evidence="3 5" id="KW-1133">Transmembrane helix</keyword>
<evidence type="ECO:0000313" key="8">
    <source>
        <dbReference type="Proteomes" id="UP000592181"/>
    </source>
</evidence>
<evidence type="ECO:0000256" key="1">
    <source>
        <dbReference type="ARBA" id="ARBA00004127"/>
    </source>
</evidence>
<sequence length="96" mass="9765">METGQPRDPGLQPERTRLSAIRTGLALAVSLLLMARLNVDVLGALAWAVAAAGVLAVAAAMLAPGAPGLRVGQRAAAYSAAVVLIAVIELLSLLLR</sequence>
<evidence type="ECO:0000259" key="6">
    <source>
        <dbReference type="Pfam" id="PF02656"/>
    </source>
</evidence>
<evidence type="ECO:0000256" key="3">
    <source>
        <dbReference type="ARBA" id="ARBA00022989"/>
    </source>
</evidence>
<dbReference type="Proteomes" id="UP000592181">
    <property type="component" value="Unassembled WGS sequence"/>
</dbReference>
<keyword evidence="2 5" id="KW-0812">Transmembrane</keyword>
<dbReference type="GO" id="GO:0012505">
    <property type="term" value="C:endomembrane system"/>
    <property type="evidence" value="ECO:0007669"/>
    <property type="project" value="UniProtKB-SubCell"/>
</dbReference>
<dbReference type="EMBL" id="JACBZX010000001">
    <property type="protein sequence ID" value="NYG37057.1"/>
    <property type="molecule type" value="Genomic_DNA"/>
</dbReference>
<evidence type="ECO:0000313" key="7">
    <source>
        <dbReference type="EMBL" id="NYG37057.1"/>
    </source>
</evidence>
<organism evidence="7 8">
    <name type="scientific">Janibacter alkaliphilus</name>
    <dbReference type="NCBI Taxonomy" id="1069963"/>
    <lineage>
        <taxon>Bacteria</taxon>
        <taxon>Bacillati</taxon>
        <taxon>Actinomycetota</taxon>
        <taxon>Actinomycetes</taxon>
        <taxon>Micrococcales</taxon>
        <taxon>Intrasporangiaceae</taxon>
        <taxon>Janibacter</taxon>
    </lineage>
</organism>
<feature type="domain" description="DUF202" evidence="6">
    <location>
        <begin position="8"/>
        <end position="63"/>
    </location>
</feature>
<gene>
    <name evidence="7" type="ORF">BJY28_001526</name>
</gene>
<reference evidence="7 8" key="1">
    <citation type="submission" date="2020-07" db="EMBL/GenBank/DDBJ databases">
        <title>Sequencing the genomes of 1000 actinobacteria strains.</title>
        <authorList>
            <person name="Klenk H.-P."/>
        </authorList>
    </citation>
    <scope>NUCLEOTIDE SEQUENCE [LARGE SCALE GENOMIC DNA]</scope>
    <source>
        <strain evidence="7 8">DSM 24723</strain>
    </source>
</reference>
<feature type="transmembrane region" description="Helical" evidence="5">
    <location>
        <begin position="75"/>
        <end position="95"/>
    </location>
</feature>
<dbReference type="AlphaFoldDB" id="A0A852X3L2"/>
<dbReference type="InterPro" id="IPR003807">
    <property type="entry name" value="DUF202"/>
</dbReference>
<feature type="transmembrane region" description="Helical" evidence="5">
    <location>
        <begin position="45"/>
        <end position="63"/>
    </location>
</feature>
<evidence type="ECO:0000256" key="5">
    <source>
        <dbReference type="SAM" id="Phobius"/>
    </source>
</evidence>
<protein>
    <recommendedName>
        <fullName evidence="6">DUF202 domain-containing protein</fullName>
    </recommendedName>
</protein>
<name>A0A852X3L2_9MICO</name>
<dbReference type="Pfam" id="PF02656">
    <property type="entry name" value="DUF202"/>
    <property type="match status" value="1"/>
</dbReference>
<proteinExistence type="predicted"/>
<comment type="caution">
    <text evidence="7">The sequence shown here is derived from an EMBL/GenBank/DDBJ whole genome shotgun (WGS) entry which is preliminary data.</text>
</comment>
<keyword evidence="4 5" id="KW-0472">Membrane</keyword>
<comment type="subcellular location">
    <subcellularLocation>
        <location evidence="1">Endomembrane system</location>
        <topology evidence="1">Multi-pass membrane protein</topology>
    </subcellularLocation>
</comment>
<accession>A0A852X3L2</accession>
<evidence type="ECO:0000256" key="2">
    <source>
        <dbReference type="ARBA" id="ARBA00022692"/>
    </source>
</evidence>
<keyword evidence="8" id="KW-1185">Reference proteome</keyword>